<evidence type="ECO:0000256" key="5">
    <source>
        <dbReference type="ARBA" id="ARBA00022989"/>
    </source>
</evidence>
<dbReference type="AlphaFoldDB" id="A0ABD0WUD4"/>
<dbReference type="Gene3D" id="1.10.530.10">
    <property type="match status" value="2"/>
</dbReference>
<evidence type="ECO:0000256" key="2">
    <source>
        <dbReference type="ARBA" id="ARBA00007262"/>
    </source>
</evidence>
<accession>A0ABD0WUD4</accession>
<dbReference type="InterPro" id="IPR009311">
    <property type="entry name" value="IFI6/IFI27-like"/>
</dbReference>
<comment type="subcellular location">
    <subcellularLocation>
        <location evidence="1">Membrane</location>
        <topology evidence="1">Multi-pass membrane protein</topology>
    </subcellularLocation>
</comment>
<feature type="transmembrane region" description="Helical" evidence="8">
    <location>
        <begin position="250"/>
        <end position="272"/>
    </location>
</feature>
<evidence type="ECO:0000256" key="7">
    <source>
        <dbReference type="ARBA" id="ARBA00023295"/>
    </source>
</evidence>
<comment type="similarity">
    <text evidence="2">Belongs to the IFI6/IFI27 family.</text>
</comment>
<dbReference type="PRINTS" id="PR00749">
    <property type="entry name" value="LYSOZYMEG"/>
</dbReference>
<dbReference type="GO" id="GO:0016798">
    <property type="term" value="F:hydrolase activity, acting on glycosyl bonds"/>
    <property type="evidence" value="ECO:0007669"/>
    <property type="project" value="UniProtKB-KW"/>
</dbReference>
<dbReference type="InterPro" id="IPR038213">
    <property type="entry name" value="IFI6/IFI27-like_sf"/>
</dbReference>
<protein>
    <submittedName>
        <fullName evidence="9">Uncharacterized protein</fullName>
    </submittedName>
</protein>
<dbReference type="EMBL" id="JAGEUA010000007">
    <property type="protein sequence ID" value="KAL0969221.1"/>
    <property type="molecule type" value="Genomic_DNA"/>
</dbReference>
<gene>
    <name evidence="9" type="ORF">UPYG_G00224070</name>
</gene>
<dbReference type="Pfam" id="PF06140">
    <property type="entry name" value="Ifi-6-16"/>
    <property type="match status" value="1"/>
</dbReference>
<feature type="transmembrane region" description="Helical" evidence="8">
    <location>
        <begin position="176"/>
        <end position="203"/>
    </location>
</feature>
<dbReference type="Gene3D" id="6.10.110.10">
    <property type="match status" value="1"/>
</dbReference>
<evidence type="ECO:0000313" key="9">
    <source>
        <dbReference type="EMBL" id="KAL0969221.1"/>
    </source>
</evidence>
<keyword evidence="7" id="KW-0326">Glycosidase</keyword>
<dbReference type="GO" id="GO:0016020">
    <property type="term" value="C:membrane"/>
    <property type="evidence" value="ECO:0007669"/>
    <property type="project" value="UniProtKB-SubCell"/>
</dbReference>
<evidence type="ECO:0000256" key="8">
    <source>
        <dbReference type="SAM" id="Phobius"/>
    </source>
</evidence>
<dbReference type="Proteomes" id="UP001557470">
    <property type="component" value="Unassembled WGS sequence"/>
</dbReference>
<evidence type="ECO:0000256" key="3">
    <source>
        <dbReference type="ARBA" id="ARBA00008902"/>
    </source>
</evidence>
<sequence>MAPFYGNIRKVETTGASQETAKAALEEDCNGVPASHKMAKNDLAVINENKAIIIKMAKKSKMEPAVICGLISREFLTGTSFGPKQGQWKSEEHLENIIGILILYIEKIKEKFPSWTKEKQLKGGIAAYNIREDWDSIMSYEDMEANTNGKDYSNDVVARAQWFYSHGYSDKDVATIILVLGTAAVGAVGAVALAPVALAAVGFTAGGIAAGSTAAGMMSAAAVANGGGVAAGSLVAILQSAGAAGLSGAAATLVGGAGAAIGGAAGGVAGWFKKKFS</sequence>
<evidence type="ECO:0000256" key="1">
    <source>
        <dbReference type="ARBA" id="ARBA00004141"/>
    </source>
</evidence>
<name>A0ABD0WUD4_UMBPY</name>
<dbReference type="PANTHER" id="PTHR31698">
    <property type="entry name" value="LYSOZYME G FAMILY MEMBER"/>
    <property type="match status" value="1"/>
</dbReference>
<comment type="similarity">
    <text evidence="3">Belongs to the glycosyl hydrolase 23 family.</text>
</comment>
<feature type="transmembrane region" description="Helical" evidence="8">
    <location>
        <begin position="215"/>
        <end position="238"/>
    </location>
</feature>
<reference evidence="9 10" key="1">
    <citation type="submission" date="2024-06" db="EMBL/GenBank/DDBJ databases">
        <authorList>
            <person name="Pan Q."/>
            <person name="Wen M."/>
            <person name="Jouanno E."/>
            <person name="Zahm M."/>
            <person name="Klopp C."/>
            <person name="Cabau C."/>
            <person name="Louis A."/>
            <person name="Berthelot C."/>
            <person name="Parey E."/>
            <person name="Roest Crollius H."/>
            <person name="Montfort J."/>
            <person name="Robinson-Rechavi M."/>
            <person name="Bouchez O."/>
            <person name="Lampietro C."/>
            <person name="Lopez Roques C."/>
            <person name="Donnadieu C."/>
            <person name="Postlethwait J."/>
            <person name="Bobe J."/>
            <person name="Verreycken H."/>
            <person name="Guiguen Y."/>
        </authorList>
    </citation>
    <scope>NUCLEOTIDE SEQUENCE [LARGE SCALE GENOMIC DNA]</scope>
    <source>
        <strain evidence="9">Up_M1</strain>
        <tissue evidence="9">Testis</tissue>
    </source>
</reference>
<evidence type="ECO:0000313" key="10">
    <source>
        <dbReference type="Proteomes" id="UP001557470"/>
    </source>
</evidence>
<evidence type="ECO:0000256" key="6">
    <source>
        <dbReference type="ARBA" id="ARBA00023136"/>
    </source>
</evidence>
<comment type="caution">
    <text evidence="9">The sequence shown here is derived from an EMBL/GenBank/DDBJ whole genome shotgun (WGS) entry which is preliminary data.</text>
</comment>
<dbReference type="InterPro" id="IPR023346">
    <property type="entry name" value="Lysozyme-like_dom_sf"/>
</dbReference>
<keyword evidence="5 8" id="KW-1133">Transmembrane helix</keyword>
<keyword evidence="4 8" id="KW-0812">Transmembrane</keyword>
<dbReference type="InterPro" id="IPR002152">
    <property type="entry name" value="Glyco_hydro_23"/>
</dbReference>
<keyword evidence="10" id="KW-1185">Reference proteome</keyword>
<organism evidence="9 10">
    <name type="scientific">Umbra pygmaea</name>
    <name type="common">Eastern mudminnow</name>
    <dbReference type="NCBI Taxonomy" id="75934"/>
    <lineage>
        <taxon>Eukaryota</taxon>
        <taxon>Metazoa</taxon>
        <taxon>Chordata</taxon>
        <taxon>Craniata</taxon>
        <taxon>Vertebrata</taxon>
        <taxon>Euteleostomi</taxon>
        <taxon>Actinopterygii</taxon>
        <taxon>Neopterygii</taxon>
        <taxon>Teleostei</taxon>
        <taxon>Protacanthopterygii</taxon>
        <taxon>Esociformes</taxon>
        <taxon>Umbridae</taxon>
        <taxon>Umbra</taxon>
    </lineage>
</organism>
<dbReference type="PANTHER" id="PTHR31698:SF12">
    <property type="entry name" value="LYSOZYME G"/>
    <property type="match status" value="1"/>
</dbReference>
<keyword evidence="7" id="KW-0378">Hydrolase</keyword>
<proteinExistence type="inferred from homology"/>
<evidence type="ECO:0000256" key="4">
    <source>
        <dbReference type="ARBA" id="ARBA00022692"/>
    </source>
</evidence>
<keyword evidence="6 8" id="KW-0472">Membrane</keyword>
<dbReference type="SUPFAM" id="SSF53955">
    <property type="entry name" value="Lysozyme-like"/>
    <property type="match status" value="1"/>
</dbReference>